<dbReference type="Proteomes" id="UP000325122">
    <property type="component" value="Unassembled WGS sequence"/>
</dbReference>
<dbReference type="PANTHER" id="PTHR37421">
    <property type="entry name" value="UPF0260 PROTEIN YCGN"/>
    <property type="match status" value="1"/>
</dbReference>
<dbReference type="PANTHER" id="PTHR37421:SF1">
    <property type="entry name" value="UPF0260 PROTEIN YCGN"/>
    <property type="match status" value="1"/>
</dbReference>
<comment type="similarity">
    <text evidence="1">Belongs to the UPF0260 family.</text>
</comment>
<evidence type="ECO:0000256" key="1">
    <source>
        <dbReference type="HAMAP-Rule" id="MF_00676"/>
    </source>
</evidence>
<dbReference type="NCBIfam" id="NF003507">
    <property type="entry name" value="PRK05170.2-5"/>
    <property type="match status" value="1"/>
</dbReference>
<dbReference type="InterPro" id="IPR005358">
    <property type="entry name" value="Puta_zinc/iron-chelating_dom"/>
</dbReference>
<keyword evidence="3" id="KW-1185">Reference proteome</keyword>
<sequence>MAAEPPFYETKTLAQMTRAEWESLCDGCGKCCMLLLEDEDGAVWRTRLACKLLNLKTVRCRDYANRHARVPGCVKLTPDTIASLTWMPDTCAYRLLSEGRPLPGWHPLRTGDPHSVITAGISVKGKLISESLVAEEDQEDHITGRVV</sequence>
<dbReference type="Pfam" id="PF03692">
    <property type="entry name" value="CxxCxxCC"/>
    <property type="match status" value="1"/>
</dbReference>
<evidence type="ECO:0000313" key="3">
    <source>
        <dbReference type="Proteomes" id="UP000325122"/>
    </source>
</evidence>
<accession>A0A5M6ZFQ4</accession>
<dbReference type="EMBL" id="VWOJ01000005">
    <property type="protein sequence ID" value="KAA5801071.1"/>
    <property type="molecule type" value="Genomic_DNA"/>
</dbReference>
<dbReference type="NCBIfam" id="NF003501">
    <property type="entry name" value="PRK05170.1-5"/>
    <property type="match status" value="1"/>
</dbReference>
<gene>
    <name evidence="2" type="ORF">F1654_13525</name>
</gene>
<comment type="caution">
    <text evidence="2">The sequence shown here is derived from an EMBL/GenBank/DDBJ whole genome shotgun (WGS) entry which is preliminary data.</text>
</comment>
<dbReference type="AlphaFoldDB" id="A0A5M6ZFQ4"/>
<dbReference type="InterPro" id="IPR008228">
    <property type="entry name" value="UCP006173"/>
</dbReference>
<dbReference type="RefSeq" id="WP_150024090.1">
    <property type="nucleotide sequence ID" value="NZ_VWOJ01000005.1"/>
</dbReference>
<name>A0A5M6ZFQ4_9PROT</name>
<dbReference type="PIRSF" id="PIRSF006173">
    <property type="entry name" value="UCP006173"/>
    <property type="match status" value="1"/>
</dbReference>
<reference evidence="2 3" key="1">
    <citation type="submission" date="2019-09" db="EMBL/GenBank/DDBJ databases">
        <authorList>
            <person name="Kevbrin V."/>
            <person name="Grouzdev D.S."/>
        </authorList>
    </citation>
    <scope>NUCLEOTIDE SEQUENCE [LARGE SCALE GENOMIC DNA]</scope>
    <source>
        <strain evidence="2 3">G-192</strain>
    </source>
</reference>
<dbReference type="HAMAP" id="MF_00676">
    <property type="entry name" value="UPF0260"/>
    <property type="match status" value="1"/>
</dbReference>
<protein>
    <recommendedName>
        <fullName evidence="1">UPF0260 protein F1654_13525</fullName>
    </recommendedName>
</protein>
<organism evidence="2 3">
    <name type="scientific">Alkalicaulis satelles</name>
    <dbReference type="NCBI Taxonomy" id="2609175"/>
    <lineage>
        <taxon>Bacteria</taxon>
        <taxon>Pseudomonadati</taxon>
        <taxon>Pseudomonadota</taxon>
        <taxon>Alphaproteobacteria</taxon>
        <taxon>Maricaulales</taxon>
        <taxon>Maricaulaceae</taxon>
        <taxon>Alkalicaulis</taxon>
    </lineage>
</organism>
<proteinExistence type="inferred from homology"/>
<evidence type="ECO:0000313" key="2">
    <source>
        <dbReference type="EMBL" id="KAA5801071.1"/>
    </source>
</evidence>